<evidence type="ECO:0000313" key="1">
    <source>
        <dbReference type="EMBL" id="ACG26189.1"/>
    </source>
</evidence>
<name>B6SMV6_MAIZE</name>
<proteinExistence type="evidence at transcript level"/>
<accession>B6SMV6</accession>
<dbReference type="PANTHER" id="PTHR47865">
    <property type="entry name" value="OS05G0580550 PROTEIN"/>
    <property type="match status" value="1"/>
</dbReference>
<sequence>MIFFDSLINLSGFEQTHISLYFNYLVAHPHIARAFNKLPFDHKLI</sequence>
<dbReference type="PANTHER" id="PTHR47865:SF1">
    <property type="entry name" value="OS08G0106700 PROTEIN"/>
    <property type="match status" value="1"/>
</dbReference>
<dbReference type="EMBL" id="EU954071">
    <property type="protein sequence ID" value="ACG26189.1"/>
    <property type="molecule type" value="mRNA"/>
</dbReference>
<reference evidence="1" key="1">
    <citation type="journal article" date="2009" name="Plant Mol. Biol.">
        <title>Insights into corn genes derived from large-scale cDNA sequencing.</title>
        <authorList>
            <person name="Alexandrov N.N."/>
            <person name="Brover V.V."/>
            <person name="Freidin S."/>
            <person name="Troukhan M.E."/>
            <person name="Tatarinova T.V."/>
            <person name="Zhang H."/>
            <person name="Swaller T.J."/>
            <person name="Lu Y.P."/>
            <person name="Bouck J."/>
            <person name="Flavell R.B."/>
            <person name="Feldmann K.A."/>
        </authorList>
    </citation>
    <scope>NUCLEOTIDE SEQUENCE</scope>
</reference>
<organism evidence="1">
    <name type="scientific">Zea mays</name>
    <name type="common">Maize</name>
    <dbReference type="NCBI Taxonomy" id="4577"/>
    <lineage>
        <taxon>Eukaryota</taxon>
        <taxon>Viridiplantae</taxon>
        <taxon>Streptophyta</taxon>
        <taxon>Embryophyta</taxon>
        <taxon>Tracheophyta</taxon>
        <taxon>Spermatophyta</taxon>
        <taxon>Magnoliopsida</taxon>
        <taxon>Liliopsida</taxon>
        <taxon>Poales</taxon>
        <taxon>Poaceae</taxon>
        <taxon>PACMAD clade</taxon>
        <taxon>Panicoideae</taxon>
        <taxon>Andropogonodae</taxon>
        <taxon>Andropogoneae</taxon>
        <taxon>Tripsacinae</taxon>
        <taxon>Zea</taxon>
    </lineage>
</organism>
<protein>
    <submittedName>
        <fullName evidence="1">Uncharacterized protein</fullName>
    </submittedName>
</protein>
<dbReference type="AlphaFoldDB" id="B6SMV6"/>